<dbReference type="FunFam" id="2.40.10.10:FF:000002">
    <property type="entry name" value="Transmembrane protease serine"/>
    <property type="match status" value="1"/>
</dbReference>
<evidence type="ECO:0000256" key="3">
    <source>
        <dbReference type="ARBA" id="ARBA00022801"/>
    </source>
</evidence>
<keyword evidence="4" id="KW-0720">Serine protease</keyword>
<dbReference type="GO" id="GO:0006508">
    <property type="term" value="P:proteolysis"/>
    <property type="evidence" value="ECO:0007669"/>
    <property type="project" value="UniProtKB-KW"/>
</dbReference>
<dbReference type="GO" id="GO:0004252">
    <property type="term" value="F:serine-type endopeptidase activity"/>
    <property type="evidence" value="ECO:0007669"/>
    <property type="project" value="InterPro"/>
</dbReference>
<dbReference type="InterPro" id="IPR001254">
    <property type="entry name" value="Trypsin_dom"/>
</dbReference>
<keyword evidence="1" id="KW-0645">Protease</keyword>
<dbReference type="Gene3D" id="2.40.10.10">
    <property type="entry name" value="Trypsin-like serine proteases"/>
    <property type="match status" value="2"/>
</dbReference>
<evidence type="ECO:0000256" key="4">
    <source>
        <dbReference type="ARBA" id="ARBA00022825"/>
    </source>
</evidence>
<keyword evidence="6" id="KW-0325">Glycoprotein</keyword>
<dbReference type="CDD" id="cd00190">
    <property type="entry name" value="Tryp_SPc"/>
    <property type="match status" value="1"/>
</dbReference>
<keyword evidence="3" id="KW-0378">Hydrolase</keyword>
<evidence type="ECO:0000256" key="7">
    <source>
        <dbReference type="ARBA" id="ARBA00024195"/>
    </source>
</evidence>
<dbReference type="InterPro" id="IPR001314">
    <property type="entry name" value="Peptidase_S1A"/>
</dbReference>
<keyword evidence="9" id="KW-1185">Reference proteome</keyword>
<protein>
    <submittedName>
        <fullName evidence="10">Mastin-like</fullName>
    </submittedName>
</protein>
<gene>
    <name evidence="10" type="primary">LOC101379524</name>
</gene>
<evidence type="ECO:0000256" key="5">
    <source>
        <dbReference type="ARBA" id="ARBA00023157"/>
    </source>
</evidence>
<keyword evidence="2" id="KW-0732">Signal</keyword>
<evidence type="ECO:0000313" key="9">
    <source>
        <dbReference type="Proteomes" id="UP000245340"/>
    </source>
</evidence>
<dbReference type="InterPro" id="IPR043504">
    <property type="entry name" value="Peptidase_S1_PA_chymotrypsin"/>
</dbReference>
<evidence type="ECO:0000256" key="2">
    <source>
        <dbReference type="ARBA" id="ARBA00022729"/>
    </source>
</evidence>
<dbReference type="SUPFAM" id="SSF50494">
    <property type="entry name" value="Trypsin-like serine proteases"/>
    <property type="match status" value="1"/>
</dbReference>
<proteinExistence type="inferred from homology"/>
<evidence type="ECO:0000256" key="1">
    <source>
        <dbReference type="ARBA" id="ARBA00022670"/>
    </source>
</evidence>
<accession>A0A2U3W5D0</accession>
<dbReference type="PRINTS" id="PR00722">
    <property type="entry name" value="CHYMOTRYPSIN"/>
</dbReference>
<dbReference type="Proteomes" id="UP000245340">
    <property type="component" value="Unplaced"/>
</dbReference>
<sequence>MTPAVGIVGEHDVPAGKWPWQVSLRVFNKEHAQWQHECGGSLIHPQWVLPTAYCAGPDVLEPQKYRVQVRQLRLYDHDQLQRVAEIIRHPKFNLSLSAMGVADIALRLENPVPLSGLVSPVTLSPNSLVLSPGMKCWVTGWGIFGVHDKIGEPEGWTRKSSWEPKVPIVHNRVCEKTYHKDPPAGGTGSTIKEDMLCAGRKGRGSRQGDTGGPLVCYWLDMWIQVGVLSWGVASGHIDYPGVYTRVTTYSSWIHQHIPLEP</sequence>
<dbReference type="Pfam" id="PF00089">
    <property type="entry name" value="Trypsin"/>
    <property type="match status" value="1"/>
</dbReference>
<dbReference type="PROSITE" id="PS50240">
    <property type="entry name" value="TRYPSIN_DOM"/>
    <property type="match status" value="1"/>
</dbReference>
<name>A0A2U3W5D0_ODORO</name>
<feature type="domain" description="Peptidase S1" evidence="8">
    <location>
        <begin position="7"/>
        <end position="258"/>
    </location>
</feature>
<reference evidence="10" key="1">
    <citation type="submission" date="2025-08" db="UniProtKB">
        <authorList>
            <consortium name="RefSeq"/>
        </authorList>
    </citation>
    <scope>IDENTIFICATION</scope>
</reference>
<dbReference type="RefSeq" id="XP_004403332.1">
    <property type="nucleotide sequence ID" value="XM_004403275.1"/>
</dbReference>
<evidence type="ECO:0000256" key="6">
    <source>
        <dbReference type="ARBA" id="ARBA00023180"/>
    </source>
</evidence>
<dbReference type="KEGG" id="oro:101379524"/>
<comment type="similarity">
    <text evidence="7">Belongs to the peptidase S1 family. CLIP subfamily.</text>
</comment>
<keyword evidence="5" id="KW-1015">Disulfide bond</keyword>
<organism evidence="9 10">
    <name type="scientific">Odobenus rosmarus divergens</name>
    <name type="common">Pacific walrus</name>
    <dbReference type="NCBI Taxonomy" id="9708"/>
    <lineage>
        <taxon>Eukaryota</taxon>
        <taxon>Metazoa</taxon>
        <taxon>Chordata</taxon>
        <taxon>Craniata</taxon>
        <taxon>Vertebrata</taxon>
        <taxon>Euteleostomi</taxon>
        <taxon>Mammalia</taxon>
        <taxon>Eutheria</taxon>
        <taxon>Laurasiatheria</taxon>
        <taxon>Carnivora</taxon>
        <taxon>Caniformia</taxon>
        <taxon>Pinnipedia</taxon>
        <taxon>Odobenidae</taxon>
        <taxon>Odobenus</taxon>
    </lineage>
</organism>
<dbReference type="AlphaFoldDB" id="A0A2U3W5D0"/>
<dbReference type="InterPro" id="IPR009003">
    <property type="entry name" value="Peptidase_S1_PA"/>
</dbReference>
<dbReference type="STRING" id="9708.A0A2U3W5D0"/>
<dbReference type="PANTHER" id="PTHR24253">
    <property type="entry name" value="TRANSMEMBRANE PROTEASE SERINE"/>
    <property type="match status" value="1"/>
</dbReference>
<evidence type="ECO:0000313" key="10">
    <source>
        <dbReference type="RefSeq" id="XP_004403332.1"/>
    </source>
</evidence>
<dbReference type="SMART" id="SM00020">
    <property type="entry name" value="Tryp_SPc"/>
    <property type="match status" value="1"/>
</dbReference>
<dbReference type="InParanoid" id="A0A2U3W5D0"/>
<evidence type="ECO:0000259" key="8">
    <source>
        <dbReference type="PROSITE" id="PS50240"/>
    </source>
</evidence>
<dbReference type="PANTHER" id="PTHR24253:SF144">
    <property type="entry name" value="CHYMOTRYPSIN-LIKE PROTEASE CTRL-1-RELATED"/>
    <property type="match status" value="1"/>
</dbReference>